<keyword evidence="1" id="KW-0560">Oxidoreductase</keyword>
<protein>
    <recommendedName>
        <fullName evidence="4">PH domain-containing protein</fullName>
    </recommendedName>
</protein>
<dbReference type="AlphaFoldDB" id="A0AAD7UK89"/>
<feature type="compositionally biased region" description="Polar residues" evidence="3">
    <location>
        <begin position="527"/>
        <end position="558"/>
    </location>
</feature>
<dbReference type="Gene3D" id="3.60.130.10">
    <property type="entry name" value="Clavaminate synthase-like"/>
    <property type="match status" value="2"/>
</dbReference>
<dbReference type="Pfam" id="PF00169">
    <property type="entry name" value="PH"/>
    <property type="match status" value="1"/>
</dbReference>
<evidence type="ECO:0000313" key="5">
    <source>
        <dbReference type="EMBL" id="KAJ8610115.1"/>
    </source>
</evidence>
<feature type="region of interest" description="Disordered" evidence="3">
    <location>
        <begin position="1"/>
        <end position="25"/>
    </location>
</feature>
<feature type="compositionally biased region" description="Pro residues" evidence="3">
    <location>
        <begin position="205"/>
        <end position="216"/>
    </location>
</feature>
<evidence type="ECO:0000259" key="4">
    <source>
        <dbReference type="PROSITE" id="PS50003"/>
    </source>
</evidence>
<dbReference type="PANTHER" id="PTHR10696">
    <property type="entry name" value="GAMMA-BUTYROBETAINE HYDROXYLASE-RELATED"/>
    <property type="match status" value="1"/>
</dbReference>
<reference evidence="5" key="1">
    <citation type="submission" date="2023-01" db="EMBL/GenBank/DDBJ databases">
        <title>Metagenome sequencing of chrysophaentin producing Chrysophaeum taylorii.</title>
        <authorList>
            <person name="Davison J."/>
            <person name="Bewley C."/>
        </authorList>
    </citation>
    <scope>NUCLEOTIDE SEQUENCE</scope>
    <source>
        <strain evidence="5">NIES-1699</strain>
    </source>
</reference>
<dbReference type="InterPro" id="IPR001849">
    <property type="entry name" value="PH_domain"/>
</dbReference>
<keyword evidence="6" id="KW-1185">Reference proteome</keyword>
<evidence type="ECO:0000313" key="6">
    <source>
        <dbReference type="Proteomes" id="UP001230188"/>
    </source>
</evidence>
<feature type="region of interest" description="Disordered" evidence="3">
    <location>
        <begin position="195"/>
        <end position="247"/>
    </location>
</feature>
<dbReference type="InterPro" id="IPR042098">
    <property type="entry name" value="TauD-like_sf"/>
</dbReference>
<feature type="region of interest" description="Disordered" evidence="3">
    <location>
        <begin position="151"/>
        <end position="182"/>
    </location>
</feature>
<gene>
    <name evidence="5" type="ORF">CTAYLR_007096</name>
</gene>
<evidence type="ECO:0000256" key="2">
    <source>
        <dbReference type="ARBA" id="ARBA00023194"/>
    </source>
</evidence>
<sequence length="672" mass="73622">MYGEETARTTGSMLKKGGGRSRAGESLVQAQLHRRNWQRRWFVLDVEEGELHYYKDASLGKYKGCVRLTSESGIKIPDTVRLRGRHRPTKKNEDLNYFEIHDAVDEEGRERRRPFALRAPNGEELLEWLMSLQACLGMLRQERLSRPRLSAAHLSDDDESDDDDAVEAPPPPPALLELPSDHRGGSWRLEELRDALLPGGDDPPKPSPPPPPPPVEESPGRGRRKPPPPPPKKPPPPPSPSPPSNLAAAVDQTLARRSSLDHRREAVDALVLATGTDDADAIFVSIEHAIDLGVDDDHAVVVAARSKLKALDEPQEAREARRHQLELALDRANDREALGDAIADAVAFGFSQDSRHVQHAQARLCALLSAPPADDDDDADLLRAAQPAPDNITRLFLASQGYAVSRAAGGDVLSALEWGLDAVLPGEVPFSYDGGYFSRKRRSAAASQHNEMGYGPRAPRYVAFGALLAAELGGETTLVDGHELFESLAPQWQRAVRDRRVIDTACALTPTTPRKPRGATHSAGTRPRSSCTRAPTARSSSSNFSEPTARLSTNTLRNATSRSRADSTTSHHTTWAPDHELEPEFRVSLAALADNLTFSLKLATGTVLVVDNFWHKHGRSEFRGERHMLVAMRGAWRGEPRASLVRAQHHGCLVSQVVSATKDMASSRVARE</sequence>
<proteinExistence type="predicted"/>
<dbReference type="Proteomes" id="UP001230188">
    <property type="component" value="Unassembled WGS sequence"/>
</dbReference>
<evidence type="ECO:0000256" key="3">
    <source>
        <dbReference type="SAM" id="MobiDB-lite"/>
    </source>
</evidence>
<feature type="compositionally biased region" description="Pro residues" evidence="3">
    <location>
        <begin position="227"/>
        <end position="243"/>
    </location>
</feature>
<dbReference type="GO" id="GO:0017000">
    <property type="term" value="P:antibiotic biosynthetic process"/>
    <property type="evidence" value="ECO:0007669"/>
    <property type="project" value="UniProtKB-KW"/>
</dbReference>
<dbReference type="GO" id="GO:0016491">
    <property type="term" value="F:oxidoreductase activity"/>
    <property type="evidence" value="ECO:0007669"/>
    <property type="project" value="UniProtKB-KW"/>
</dbReference>
<evidence type="ECO:0000256" key="1">
    <source>
        <dbReference type="ARBA" id="ARBA00023002"/>
    </source>
</evidence>
<feature type="compositionally biased region" description="Acidic residues" evidence="3">
    <location>
        <begin position="156"/>
        <end position="166"/>
    </location>
</feature>
<comment type="caution">
    <text evidence="5">The sequence shown here is derived from an EMBL/GenBank/DDBJ whole genome shotgun (WGS) entry which is preliminary data.</text>
</comment>
<dbReference type="InterPro" id="IPR011993">
    <property type="entry name" value="PH-like_dom_sf"/>
</dbReference>
<organism evidence="5 6">
    <name type="scientific">Chrysophaeum taylorii</name>
    <dbReference type="NCBI Taxonomy" id="2483200"/>
    <lineage>
        <taxon>Eukaryota</taxon>
        <taxon>Sar</taxon>
        <taxon>Stramenopiles</taxon>
        <taxon>Ochrophyta</taxon>
        <taxon>Pelagophyceae</taxon>
        <taxon>Pelagomonadales</taxon>
        <taxon>Pelagomonadaceae</taxon>
        <taxon>Chrysophaeum</taxon>
    </lineage>
</organism>
<keyword evidence="2" id="KW-0045">Antibiotic biosynthesis</keyword>
<feature type="domain" description="PH" evidence="4">
    <location>
        <begin position="6"/>
        <end position="137"/>
    </location>
</feature>
<dbReference type="SMART" id="SM00233">
    <property type="entry name" value="PH"/>
    <property type="match status" value="1"/>
</dbReference>
<feature type="compositionally biased region" description="Low complexity" evidence="3">
    <location>
        <begin position="559"/>
        <end position="574"/>
    </location>
</feature>
<dbReference type="EMBL" id="JAQMWT010000119">
    <property type="protein sequence ID" value="KAJ8610115.1"/>
    <property type="molecule type" value="Genomic_DNA"/>
</dbReference>
<dbReference type="SUPFAM" id="SSF50729">
    <property type="entry name" value="PH domain-like"/>
    <property type="match status" value="1"/>
</dbReference>
<dbReference type="CDD" id="cd00821">
    <property type="entry name" value="PH"/>
    <property type="match status" value="1"/>
</dbReference>
<feature type="region of interest" description="Disordered" evidence="3">
    <location>
        <begin position="506"/>
        <end position="577"/>
    </location>
</feature>
<name>A0AAD7UK89_9STRA</name>
<dbReference type="InterPro" id="IPR003819">
    <property type="entry name" value="TauD/TfdA-like"/>
</dbReference>
<dbReference type="PANTHER" id="PTHR10696:SF56">
    <property type="entry name" value="TAUD_TFDA-LIKE DOMAIN-CONTAINING PROTEIN"/>
    <property type="match status" value="1"/>
</dbReference>
<dbReference type="Gene3D" id="2.30.29.30">
    <property type="entry name" value="Pleckstrin-homology domain (PH domain)/Phosphotyrosine-binding domain (PTB)"/>
    <property type="match status" value="1"/>
</dbReference>
<dbReference type="InterPro" id="IPR050411">
    <property type="entry name" value="AlphaKG_dependent_hydroxylases"/>
</dbReference>
<accession>A0AAD7UK89</accession>
<dbReference type="PROSITE" id="PS50003">
    <property type="entry name" value="PH_DOMAIN"/>
    <property type="match status" value="1"/>
</dbReference>
<dbReference type="Pfam" id="PF02668">
    <property type="entry name" value="TauD"/>
    <property type="match status" value="1"/>
</dbReference>
<dbReference type="SUPFAM" id="SSF51197">
    <property type="entry name" value="Clavaminate synthase-like"/>
    <property type="match status" value="1"/>
</dbReference>